<organism evidence="4 5">
    <name type="scientific">Aristolochia fimbriata</name>
    <name type="common">White veined hardy Dutchman's pipe vine</name>
    <dbReference type="NCBI Taxonomy" id="158543"/>
    <lineage>
        <taxon>Eukaryota</taxon>
        <taxon>Viridiplantae</taxon>
        <taxon>Streptophyta</taxon>
        <taxon>Embryophyta</taxon>
        <taxon>Tracheophyta</taxon>
        <taxon>Spermatophyta</taxon>
        <taxon>Magnoliopsida</taxon>
        <taxon>Magnoliidae</taxon>
        <taxon>Piperales</taxon>
        <taxon>Aristolochiaceae</taxon>
        <taxon>Aristolochia</taxon>
    </lineage>
</organism>
<dbReference type="Proteomes" id="UP000825729">
    <property type="component" value="Unassembled WGS sequence"/>
</dbReference>
<dbReference type="InterPro" id="IPR033347">
    <property type="entry name" value="Di19"/>
</dbReference>
<protein>
    <recommendedName>
        <fullName evidence="6">DEHYDRATION-INDUCED 19</fullName>
    </recommendedName>
</protein>
<evidence type="ECO:0000313" key="5">
    <source>
        <dbReference type="Proteomes" id="UP000825729"/>
    </source>
</evidence>
<sequence length="215" mass="23738">MDVEFWASRVNSVNHVSAMQATRLNSETYLCLDDSEGDDDLRSCFPCPFCYVDIEVPLLCTHLQEEHCFDLKNAVCPVCAANLGKDMIGHFTVQHSHLLKRRRKSQRTGLWTTNSSGVSKELRELSSFIGITSSDRGNSADVAPDPLLSPFLCGLVLPDAKSNQEASLEDEKVATIASDSKSLGQSVLDEAQEQANKEARQRAAFVQQLLLSTIF</sequence>
<evidence type="ECO:0000259" key="2">
    <source>
        <dbReference type="Pfam" id="PF05605"/>
    </source>
</evidence>
<dbReference type="Pfam" id="PF14571">
    <property type="entry name" value="Di19_C"/>
    <property type="match status" value="1"/>
</dbReference>
<dbReference type="PANTHER" id="PTHR31875:SF24">
    <property type="entry name" value="PROTEIN DEHYDRATION-INDUCED 19 HOMOLOG 5"/>
    <property type="match status" value="1"/>
</dbReference>
<name>A0AAV7EEP9_ARIFI</name>
<evidence type="ECO:0000313" key="4">
    <source>
        <dbReference type="EMBL" id="KAG9446769.1"/>
    </source>
</evidence>
<comment type="caution">
    <text evidence="4">The sequence shown here is derived from an EMBL/GenBank/DDBJ whole genome shotgun (WGS) entry which is preliminary data.</text>
</comment>
<reference evidence="4 5" key="1">
    <citation type="submission" date="2021-07" db="EMBL/GenBank/DDBJ databases">
        <title>The Aristolochia fimbriata genome: insights into angiosperm evolution, floral development and chemical biosynthesis.</title>
        <authorList>
            <person name="Jiao Y."/>
        </authorList>
    </citation>
    <scope>NUCLEOTIDE SEQUENCE [LARGE SCALE GENOMIC DNA]</scope>
    <source>
        <strain evidence="4">IBCAS-2021</strain>
        <tissue evidence="4">Leaf</tissue>
    </source>
</reference>
<accession>A0AAV7EEP9</accession>
<dbReference type="Pfam" id="PF05605">
    <property type="entry name" value="zf-Di19"/>
    <property type="match status" value="1"/>
</dbReference>
<dbReference type="InterPro" id="IPR027935">
    <property type="entry name" value="Di19_C"/>
</dbReference>
<feature type="domain" description="Di19 C-terminal" evidence="3">
    <location>
        <begin position="117"/>
        <end position="214"/>
    </location>
</feature>
<evidence type="ECO:0000256" key="1">
    <source>
        <dbReference type="ARBA" id="ARBA00007109"/>
    </source>
</evidence>
<proteinExistence type="inferred from homology"/>
<dbReference type="PANTHER" id="PTHR31875">
    <property type="entry name" value="PROTEIN DEHYDRATION-INDUCED 19"/>
    <property type="match status" value="1"/>
</dbReference>
<evidence type="ECO:0008006" key="6">
    <source>
        <dbReference type="Google" id="ProtNLM"/>
    </source>
</evidence>
<dbReference type="InterPro" id="IPR008598">
    <property type="entry name" value="Di19_Zn-bd"/>
</dbReference>
<feature type="domain" description="Di19 zinc-binding" evidence="2">
    <location>
        <begin position="44"/>
        <end position="96"/>
    </location>
</feature>
<dbReference type="EMBL" id="JAINDJ010000005">
    <property type="protein sequence ID" value="KAG9446769.1"/>
    <property type="molecule type" value="Genomic_DNA"/>
</dbReference>
<evidence type="ECO:0000259" key="3">
    <source>
        <dbReference type="Pfam" id="PF14571"/>
    </source>
</evidence>
<dbReference type="AlphaFoldDB" id="A0AAV7EEP9"/>
<keyword evidence="5" id="KW-1185">Reference proteome</keyword>
<comment type="similarity">
    <text evidence="1">Belongs to the Di19 family.</text>
</comment>
<gene>
    <name evidence="4" type="ORF">H6P81_012897</name>
</gene>